<evidence type="ECO:0000256" key="5">
    <source>
        <dbReference type="ARBA" id="ARBA00022692"/>
    </source>
</evidence>
<feature type="transmembrane region" description="Helical" evidence="8">
    <location>
        <begin position="455"/>
        <end position="473"/>
    </location>
</feature>
<keyword evidence="2" id="KW-1003">Cell membrane</keyword>
<keyword evidence="6 8" id="KW-1133">Transmembrane helix</keyword>
<proteinExistence type="predicted"/>
<dbReference type="EMBL" id="JAJEQW010000011">
    <property type="protein sequence ID" value="MCC2242740.1"/>
    <property type="molecule type" value="Genomic_DNA"/>
</dbReference>
<feature type="transmembrane region" description="Helical" evidence="8">
    <location>
        <begin position="295"/>
        <end position="313"/>
    </location>
</feature>
<evidence type="ECO:0000313" key="10">
    <source>
        <dbReference type="Proteomes" id="UP001198893"/>
    </source>
</evidence>
<evidence type="ECO:0000256" key="4">
    <source>
        <dbReference type="ARBA" id="ARBA00022679"/>
    </source>
</evidence>
<sequence length="726" mass="84541">MGQKMTSVFSFISTNHILELIGFITLILLIFDLYWKRSKTENVFEKNEQSAGLLFLLQGFLLLCSYMILFLRFRNLVYRNVLSIIISVGVTIIVLALTVIAVHASKQGDTVRLNTSKYIHLVNVAILIVSAWLIYSYKIAVNPEFYNDEHYMIKTAYGLINEHQFALWDFVHNTTTENYNGAMLYNLCLAIVYKITGLSVVSGRMLSVIFAILFIISLYYIGLNLLKSTETAFLASVIMLLFPGFVEQARLIRMHTLSPLAGIWLFYFGLKVIDCKNNFKKENRFTLFIKKYFDYNLKYVALFFLLLVINTYYLVFQNPWLFCIGLFLYLIFLMIIKGEKKHFILFSVGGILIFLVVIGWNFENITWGYYKEVIEALKLHLTFHFNYPEMSYITSFISHPFGIIMGSVLMVSFIYILCRKWHENEQLIAIVFCYLSCTFIFVFCTSHMFRIRYLLFVEPLLACILAVSFKQLFEIMERFGKKVLRAFLVMGLALSLLTIAVSEYNPDLSRTKLQEAYSKIDSTIDTSKPFAFCSFHYHSEYLTDYSESNYIKMLDSDYLQDSGMKDFIRMGKEYNDGVIVFEADKAHMVTPVYADFRDTWLEQISGQNIDDTNVNIYRYRFEEEDKSVEVNLNDTENYKAEVIDANTVFFGIRIREDINADLLLIQFLNSNGEKKMWQLDIPDDVRPGEVVCYKLKLAEPYFDGAVLQPNMGIYNTNEDTLTEIYY</sequence>
<evidence type="ECO:0000313" key="9">
    <source>
        <dbReference type="EMBL" id="MCC2242740.1"/>
    </source>
</evidence>
<evidence type="ECO:0000256" key="6">
    <source>
        <dbReference type="ARBA" id="ARBA00022989"/>
    </source>
</evidence>
<feature type="transmembrane region" description="Helical" evidence="8">
    <location>
        <begin position="51"/>
        <end position="69"/>
    </location>
</feature>
<dbReference type="InterPro" id="IPR050297">
    <property type="entry name" value="LipidA_mod_glycosyltrf_83"/>
</dbReference>
<dbReference type="RefSeq" id="WP_227710432.1">
    <property type="nucleotide sequence ID" value="NZ_JAJEQW010000011.1"/>
</dbReference>
<keyword evidence="3 9" id="KW-0328">Glycosyltransferase</keyword>
<keyword evidence="4 9" id="KW-0808">Transferase</keyword>
<keyword evidence="5 8" id="KW-0812">Transmembrane</keyword>
<reference evidence="9" key="1">
    <citation type="submission" date="2021-10" db="EMBL/GenBank/DDBJ databases">
        <title>Anaerobic single-cell dispensing facilitates the cultivation of human gut bacteria.</title>
        <authorList>
            <person name="Afrizal A."/>
        </authorList>
    </citation>
    <scope>NUCLEOTIDE SEQUENCE</scope>
    <source>
        <strain evidence="9">CLA-AA-H204</strain>
    </source>
</reference>
<feature type="transmembrane region" description="Helical" evidence="8">
    <location>
        <begin position="257"/>
        <end position="274"/>
    </location>
</feature>
<comment type="caution">
    <text evidence="9">The sequence shown here is derived from an EMBL/GenBank/DDBJ whole genome shotgun (WGS) entry which is preliminary data.</text>
</comment>
<dbReference type="EC" id="2.4.-.-" evidence="9"/>
<dbReference type="Proteomes" id="UP001198893">
    <property type="component" value="Unassembled WGS sequence"/>
</dbReference>
<evidence type="ECO:0000256" key="1">
    <source>
        <dbReference type="ARBA" id="ARBA00004651"/>
    </source>
</evidence>
<feature type="transmembrane region" description="Helical" evidence="8">
    <location>
        <begin position="343"/>
        <end position="362"/>
    </location>
</feature>
<organism evidence="9 10">
    <name type="scientific">Roseburia amylophila</name>
    <dbReference type="NCBI Taxonomy" id="2981794"/>
    <lineage>
        <taxon>Bacteria</taxon>
        <taxon>Bacillati</taxon>
        <taxon>Bacillota</taxon>
        <taxon>Clostridia</taxon>
        <taxon>Lachnospirales</taxon>
        <taxon>Lachnospiraceae</taxon>
        <taxon>Roseburia</taxon>
    </lineage>
</organism>
<keyword evidence="7 8" id="KW-0472">Membrane</keyword>
<gene>
    <name evidence="9" type="ORF">LKD47_10570</name>
</gene>
<dbReference type="AlphaFoldDB" id="A0AAW4WJ03"/>
<feature type="transmembrane region" description="Helical" evidence="8">
    <location>
        <begin position="396"/>
        <end position="418"/>
    </location>
</feature>
<feature type="transmembrane region" description="Helical" evidence="8">
    <location>
        <begin position="207"/>
        <end position="226"/>
    </location>
</feature>
<feature type="transmembrane region" description="Helical" evidence="8">
    <location>
        <begin position="81"/>
        <end position="105"/>
    </location>
</feature>
<name>A0AAW4WJ03_9FIRM</name>
<evidence type="ECO:0000256" key="2">
    <source>
        <dbReference type="ARBA" id="ARBA00022475"/>
    </source>
</evidence>
<feature type="transmembrane region" description="Helical" evidence="8">
    <location>
        <begin position="117"/>
        <end position="135"/>
    </location>
</feature>
<protein>
    <submittedName>
        <fullName evidence="9">Glycosyltransferase family 39 protein</fullName>
        <ecNumber evidence="9">2.4.-.-</ecNumber>
    </submittedName>
</protein>
<evidence type="ECO:0000256" key="8">
    <source>
        <dbReference type="SAM" id="Phobius"/>
    </source>
</evidence>
<comment type="subcellular location">
    <subcellularLocation>
        <location evidence="1">Cell membrane</location>
        <topology evidence="1">Multi-pass membrane protein</topology>
    </subcellularLocation>
</comment>
<feature type="transmembrane region" description="Helical" evidence="8">
    <location>
        <begin position="7"/>
        <end position="31"/>
    </location>
</feature>
<feature type="transmembrane region" description="Helical" evidence="8">
    <location>
        <begin position="319"/>
        <end position="336"/>
    </location>
</feature>
<accession>A0AAW4WJ03</accession>
<evidence type="ECO:0000256" key="7">
    <source>
        <dbReference type="ARBA" id="ARBA00023136"/>
    </source>
</evidence>
<evidence type="ECO:0000256" key="3">
    <source>
        <dbReference type="ARBA" id="ARBA00022676"/>
    </source>
</evidence>
<feature type="transmembrane region" description="Helical" evidence="8">
    <location>
        <begin position="485"/>
        <end position="504"/>
    </location>
</feature>
<feature type="transmembrane region" description="Helical" evidence="8">
    <location>
        <begin position="427"/>
        <end position="449"/>
    </location>
</feature>
<dbReference type="GO" id="GO:0016763">
    <property type="term" value="F:pentosyltransferase activity"/>
    <property type="evidence" value="ECO:0007669"/>
    <property type="project" value="TreeGrafter"/>
</dbReference>
<dbReference type="PANTHER" id="PTHR33908:SF11">
    <property type="entry name" value="MEMBRANE PROTEIN"/>
    <property type="match status" value="1"/>
</dbReference>
<dbReference type="GO" id="GO:0005886">
    <property type="term" value="C:plasma membrane"/>
    <property type="evidence" value="ECO:0007669"/>
    <property type="project" value="UniProtKB-SubCell"/>
</dbReference>
<dbReference type="PANTHER" id="PTHR33908">
    <property type="entry name" value="MANNOSYLTRANSFERASE YKCB-RELATED"/>
    <property type="match status" value="1"/>
</dbReference>
<dbReference type="GO" id="GO:0009103">
    <property type="term" value="P:lipopolysaccharide biosynthetic process"/>
    <property type="evidence" value="ECO:0007669"/>
    <property type="project" value="UniProtKB-ARBA"/>
</dbReference>